<keyword evidence="2" id="KW-1185">Reference proteome</keyword>
<name>A0A1M5ML78_9BACT</name>
<evidence type="ECO:0000313" key="2">
    <source>
        <dbReference type="Proteomes" id="UP000184212"/>
    </source>
</evidence>
<sequence length="71" mass="8148">MVRNVVVTGVRNKVVNHLEISKMTNKKAEDKCNPFSMVAVYYLNKKTDQQLINRLTILELNTFQVCMVTSS</sequence>
<evidence type="ECO:0000313" key="1">
    <source>
        <dbReference type="EMBL" id="SHG78184.1"/>
    </source>
</evidence>
<organism evidence="1 2">
    <name type="scientific">Chryseolinea serpens</name>
    <dbReference type="NCBI Taxonomy" id="947013"/>
    <lineage>
        <taxon>Bacteria</taxon>
        <taxon>Pseudomonadati</taxon>
        <taxon>Bacteroidota</taxon>
        <taxon>Cytophagia</taxon>
        <taxon>Cytophagales</taxon>
        <taxon>Fulvivirgaceae</taxon>
        <taxon>Chryseolinea</taxon>
    </lineage>
</organism>
<gene>
    <name evidence="1" type="ORF">SAMN04488109_1808</name>
</gene>
<protein>
    <submittedName>
        <fullName evidence="1">Uncharacterized protein</fullName>
    </submittedName>
</protein>
<accession>A0A1M5ML78</accession>
<reference evidence="1 2" key="1">
    <citation type="submission" date="2016-11" db="EMBL/GenBank/DDBJ databases">
        <authorList>
            <person name="Jaros S."/>
            <person name="Januszkiewicz K."/>
            <person name="Wedrychowicz H."/>
        </authorList>
    </citation>
    <scope>NUCLEOTIDE SEQUENCE [LARGE SCALE GENOMIC DNA]</scope>
    <source>
        <strain evidence="1 2">DSM 24574</strain>
    </source>
</reference>
<dbReference type="EMBL" id="FQWQ01000001">
    <property type="protein sequence ID" value="SHG78184.1"/>
    <property type="molecule type" value="Genomic_DNA"/>
</dbReference>
<proteinExistence type="predicted"/>
<dbReference type="AlphaFoldDB" id="A0A1M5ML78"/>
<dbReference type="Proteomes" id="UP000184212">
    <property type="component" value="Unassembled WGS sequence"/>
</dbReference>